<dbReference type="GO" id="GO:0016887">
    <property type="term" value="F:ATP hydrolysis activity"/>
    <property type="evidence" value="ECO:0007669"/>
    <property type="project" value="InterPro"/>
</dbReference>
<evidence type="ECO:0000256" key="2">
    <source>
        <dbReference type="ARBA" id="ARBA00022448"/>
    </source>
</evidence>
<proteinExistence type="inferred from homology"/>
<dbReference type="SUPFAM" id="SSF52540">
    <property type="entry name" value="P-loop containing nucleoside triphosphate hydrolases"/>
    <property type="match status" value="1"/>
</dbReference>
<dbReference type="InterPro" id="IPR027417">
    <property type="entry name" value="P-loop_NTPase"/>
</dbReference>
<dbReference type="InterPro" id="IPR003439">
    <property type="entry name" value="ABC_transporter-like_ATP-bd"/>
</dbReference>
<dbReference type="GO" id="GO:0015658">
    <property type="term" value="F:branched-chain amino acid transmembrane transporter activity"/>
    <property type="evidence" value="ECO:0007669"/>
    <property type="project" value="TreeGrafter"/>
</dbReference>
<dbReference type="Gene3D" id="3.40.50.300">
    <property type="entry name" value="P-loop containing nucleotide triphosphate hydrolases"/>
    <property type="match status" value="1"/>
</dbReference>
<dbReference type="EMBL" id="CM001439">
    <property type="protein sequence ID" value="EHR50316.1"/>
    <property type="molecule type" value="Genomic_DNA"/>
</dbReference>
<dbReference type="GO" id="GO:0005524">
    <property type="term" value="F:ATP binding"/>
    <property type="evidence" value="ECO:0007669"/>
    <property type="project" value="UniProtKB-KW"/>
</dbReference>
<dbReference type="PANTHER" id="PTHR43820">
    <property type="entry name" value="HIGH-AFFINITY BRANCHED-CHAIN AMINO ACID TRANSPORT ATP-BINDING PROTEIN LIVF"/>
    <property type="match status" value="1"/>
</dbReference>
<keyword evidence="4" id="KW-0067">ATP-binding</keyword>
<dbReference type="HOGENOM" id="CLU_000604_1_2_11"/>
<dbReference type="PROSITE" id="PS00211">
    <property type="entry name" value="ABC_TRANSPORTER_1"/>
    <property type="match status" value="1"/>
</dbReference>
<dbReference type="GO" id="GO:0015807">
    <property type="term" value="P:L-amino acid transport"/>
    <property type="evidence" value="ECO:0007669"/>
    <property type="project" value="TreeGrafter"/>
</dbReference>
<comment type="similarity">
    <text evidence="1">Belongs to the ABC transporter superfamily.</text>
</comment>
<organism evidence="7 8">
    <name type="scientific">Saccharomonospora marina XMU15</name>
    <dbReference type="NCBI Taxonomy" id="882083"/>
    <lineage>
        <taxon>Bacteria</taxon>
        <taxon>Bacillati</taxon>
        <taxon>Actinomycetota</taxon>
        <taxon>Actinomycetes</taxon>
        <taxon>Pseudonocardiales</taxon>
        <taxon>Pseudonocardiaceae</taxon>
        <taxon>Saccharomonospora</taxon>
    </lineage>
</organism>
<keyword evidence="5" id="KW-0029">Amino-acid transport</keyword>
<dbReference type="CDD" id="cd03224">
    <property type="entry name" value="ABC_TM1139_LivF_branched"/>
    <property type="match status" value="1"/>
</dbReference>
<evidence type="ECO:0000313" key="7">
    <source>
        <dbReference type="EMBL" id="EHR50316.1"/>
    </source>
</evidence>
<dbReference type="PROSITE" id="PS50893">
    <property type="entry name" value="ABC_TRANSPORTER_2"/>
    <property type="match status" value="1"/>
</dbReference>
<reference evidence="7 8" key="1">
    <citation type="journal article" date="2012" name="Stand. Genomic Sci.">
        <title>Genome sequence of the ocean sediment bacterium Saccharomonospora marina type strain (XMU15(T)).</title>
        <authorList>
            <person name="Klenk H.P."/>
            <person name="Lu M."/>
            <person name="Lucas S."/>
            <person name="Lapidus A."/>
            <person name="Copeland A."/>
            <person name="Pitluck S."/>
            <person name="Goodwin L.A."/>
            <person name="Han C."/>
            <person name="Tapia R."/>
            <person name="Brambilla E.M."/>
            <person name="Potter G."/>
            <person name="Land M."/>
            <person name="Ivanova N."/>
            <person name="Rohde M."/>
            <person name="Goker M."/>
            <person name="Detter J.C."/>
            <person name="Li W.J."/>
            <person name="Kyrpides N.C."/>
            <person name="Woyke T."/>
        </authorList>
    </citation>
    <scope>NUCLEOTIDE SEQUENCE [LARGE SCALE GENOMIC DNA]</scope>
    <source>
        <strain evidence="7 8">XMU15</strain>
    </source>
</reference>
<feature type="domain" description="ABC transporter" evidence="6">
    <location>
        <begin position="9"/>
        <end position="242"/>
    </location>
</feature>
<keyword evidence="8" id="KW-1185">Reference proteome</keyword>
<evidence type="ECO:0000256" key="5">
    <source>
        <dbReference type="ARBA" id="ARBA00022970"/>
    </source>
</evidence>
<dbReference type="Proteomes" id="UP000004926">
    <property type="component" value="Chromosome"/>
</dbReference>
<accession>H5X9F1</accession>
<gene>
    <name evidence="7" type="ORF">SacmaDRAFT_2060</name>
</gene>
<name>H5X9F1_9PSEU</name>
<dbReference type="eggNOG" id="COG0410">
    <property type="taxonomic scope" value="Bacteria"/>
</dbReference>
<dbReference type="PANTHER" id="PTHR43820:SF4">
    <property type="entry name" value="HIGH-AFFINITY BRANCHED-CHAIN AMINO ACID TRANSPORT ATP-BINDING PROTEIN LIVF"/>
    <property type="match status" value="1"/>
</dbReference>
<sequence>MSGEQRPVLRVRGLSTGYGDMRVVWNVDLDVWPGKVTALLGRNGAGKTSTLRAVSGLNKASSGTVELDGVDVSTLPPHQRVRRGMAYVQEGKRVFHRQTVEQNLLLGGYGRGVKRRTLKESVERIYELFPVLGQRRTVSAGAMSGGQQQMLAIGQALMADPTLLLLDEPSGGLAPAIVNEVMDTVRVLTESGLGVLLVEQAVEAAVGVADHVSVLDVGRVVLATDAGRADDVELVRQAYFGRAGGKTAS</sequence>
<keyword evidence="2" id="KW-0813">Transport</keyword>
<evidence type="ECO:0000256" key="1">
    <source>
        <dbReference type="ARBA" id="ARBA00005417"/>
    </source>
</evidence>
<dbReference type="SMART" id="SM00382">
    <property type="entry name" value="AAA"/>
    <property type="match status" value="1"/>
</dbReference>
<evidence type="ECO:0000256" key="3">
    <source>
        <dbReference type="ARBA" id="ARBA00022741"/>
    </source>
</evidence>
<dbReference type="Pfam" id="PF00005">
    <property type="entry name" value="ABC_tran"/>
    <property type="match status" value="1"/>
</dbReference>
<dbReference type="InterPro" id="IPR052156">
    <property type="entry name" value="BCAA_Transport_ATP-bd_LivF"/>
</dbReference>
<evidence type="ECO:0000313" key="8">
    <source>
        <dbReference type="Proteomes" id="UP000004926"/>
    </source>
</evidence>
<evidence type="ECO:0000259" key="6">
    <source>
        <dbReference type="PROSITE" id="PS50893"/>
    </source>
</evidence>
<dbReference type="RefSeq" id="WP_009153701.1">
    <property type="nucleotide sequence ID" value="NZ_CM001439.1"/>
</dbReference>
<dbReference type="InterPro" id="IPR003593">
    <property type="entry name" value="AAA+_ATPase"/>
</dbReference>
<protein>
    <submittedName>
        <fullName evidence="7">ABC-type branched-chain amino acid transport system, ATPase component</fullName>
    </submittedName>
</protein>
<evidence type="ECO:0000256" key="4">
    <source>
        <dbReference type="ARBA" id="ARBA00022840"/>
    </source>
</evidence>
<dbReference type="AlphaFoldDB" id="H5X9F1"/>
<dbReference type="STRING" id="882083.SacmaDRAFT_2060"/>
<keyword evidence="3" id="KW-0547">Nucleotide-binding</keyword>
<dbReference type="InterPro" id="IPR017871">
    <property type="entry name" value="ABC_transporter-like_CS"/>
</dbReference>